<dbReference type="Proteomes" id="UP000241690">
    <property type="component" value="Unassembled WGS sequence"/>
</dbReference>
<gene>
    <name evidence="1" type="ORF">M431DRAFT_198843</name>
</gene>
<reference evidence="1 2" key="1">
    <citation type="submission" date="2016-07" db="EMBL/GenBank/DDBJ databases">
        <title>Multiple horizontal gene transfer events from other fungi enriched the ability of initially mycotrophic Trichoderma (Ascomycota) to feed on dead plant biomass.</title>
        <authorList>
            <consortium name="DOE Joint Genome Institute"/>
            <person name="Aerts A."/>
            <person name="Atanasova L."/>
            <person name="Chenthamara K."/>
            <person name="Zhang J."/>
            <person name="Grujic M."/>
            <person name="Henrissat B."/>
            <person name="Kuo A."/>
            <person name="Salamov A."/>
            <person name="Lipzen A."/>
            <person name="Labutti K."/>
            <person name="Barry K."/>
            <person name="Miao Y."/>
            <person name="Rahimi M.J."/>
            <person name="Shen Q."/>
            <person name="Grigoriev I.V."/>
            <person name="Kubicek C.P."/>
            <person name="Druzhinina I.S."/>
        </authorList>
    </citation>
    <scope>NUCLEOTIDE SEQUENCE [LARGE SCALE GENOMIC DNA]</scope>
    <source>
        <strain evidence="1 2">CBS 226.95</strain>
    </source>
</reference>
<accession>A0A2T4AV06</accession>
<name>A0A2T4AV06_TRIHA</name>
<evidence type="ECO:0008006" key="3">
    <source>
        <dbReference type="Google" id="ProtNLM"/>
    </source>
</evidence>
<protein>
    <recommendedName>
        <fullName evidence="3">Phorbol-ester/DAG-type domain-containing protein</fullName>
    </recommendedName>
</protein>
<dbReference type="RefSeq" id="XP_024780548.1">
    <property type="nucleotide sequence ID" value="XM_024913299.1"/>
</dbReference>
<evidence type="ECO:0000313" key="1">
    <source>
        <dbReference type="EMBL" id="PTB60871.1"/>
    </source>
</evidence>
<keyword evidence="2" id="KW-1185">Reference proteome</keyword>
<organism evidence="1 2">
    <name type="scientific">Trichoderma harzianum CBS 226.95</name>
    <dbReference type="NCBI Taxonomy" id="983964"/>
    <lineage>
        <taxon>Eukaryota</taxon>
        <taxon>Fungi</taxon>
        <taxon>Dikarya</taxon>
        <taxon>Ascomycota</taxon>
        <taxon>Pezizomycotina</taxon>
        <taxon>Sordariomycetes</taxon>
        <taxon>Hypocreomycetidae</taxon>
        <taxon>Hypocreales</taxon>
        <taxon>Hypocreaceae</taxon>
        <taxon>Trichoderma</taxon>
    </lineage>
</organism>
<proteinExistence type="predicted"/>
<dbReference type="AlphaFoldDB" id="A0A2T4AV06"/>
<evidence type="ECO:0000313" key="2">
    <source>
        <dbReference type="Proteomes" id="UP000241690"/>
    </source>
</evidence>
<sequence>MTMAVSCAHSFVMIKSDNTLVQWVCQHCRSGPHWAIYECTYCKLHLCRPCTQAA</sequence>
<dbReference type="STRING" id="983964.A0A2T4AV06"/>
<dbReference type="EMBL" id="KZ679675">
    <property type="protein sequence ID" value="PTB60871.1"/>
    <property type="molecule type" value="Genomic_DNA"/>
</dbReference>
<dbReference type="GeneID" id="36621860"/>